<keyword evidence="9" id="KW-1185">Reference proteome</keyword>
<comment type="caution">
    <text evidence="8">The sequence shown here is derived from an EMBL/GenBank/DDBJ whole genome shotgun (WGS) entry which is preliminary data.</text>
</comment>
<reference evidence="8 9" key="1">
    <citation type="journal article" date="2018" name="BMC Genomics">
        <title>The genome of Naegleria lovaniensis, the basis for a comparative approach to unravel pathogenicity factors of the human pathogenic amoeba N. fowleri.</title>
        <authorList>
            <person name="Liechti N."/>
            <person name="Schurch N."/>
            <person name="Bruggmann R."/>
            <person name="Wittwer M."/>
        </authorList>
    </citation>
    <scope>NUCLEOTIDE SEQUENCE [LARGE SCALE GENOMIC DNA]</scope>
    <source>
        <strain evidence="8 9">ATCC 30569</strain>
    </source>
</reference>
<dbReference type="PRINTS" id="PR00450">
    <property type="entry name" value="RECOVERIN"/>
</dbReference>
<gene>
    <name evidence="8" type="ORF">C9374_006836</name>
</gene>
<dbReference type="GeneID" id="68099290"/>
<keyword evidence="3" id="KW-0479">Metal-binding</keyword>
<dbReference type="Proteomes" id="UP000816034">
    <property type="component" value="Unassembled WGS sequence"/>
</dbReference>
<dbReference type="CDD" id="cd00051">
    <property type="entry name" value="EFh"/>
    <property type="match status" value="2"/>
</dbReference>
<evidence type="ECO:0000256" key="1">
    <source>
        <dbReference type="ARBA" id="ARBA00006049"/>
    </source>
</evidence>
<feature type="domain" description="EF-hand" evidence="7">
    <location>
        <begin position="149"/>
        <end position="184"/>
    </location>
</feature>
<keyword evidence="4" id="KW-0677">Repeat</keyword>
<feature type="domain" description="EF-hand" evidence="7">
    <location>
        <begin position="202"/>
        <end position="237"/>
    </location>
</feature>
<evidence type="ECO:0000256" key="2">
    <source>
        <dbReference type="ARBA" id="ARBA00022707"/>
    </source>
</evidence>
<feature type="domain" description="EF-hand" evidence="7">
    <location>
        <begin position="113"/>
        <end position="148"/>
    </location>
</feature>
<dbReference type="Pfam" id="PF00036">
    <property type="entry name" value="EF-hand_1"/>
    <property type="match status" value="1"/>
</dbReference>
<evidence type="ECO:0000313" key="9">
    <source>
        <dbReference type="Proteomes" id="UP000816034"/>
    </source>
</evidence>
<evidence type="ECO:0000256" key="3">
    <source>
        <dbReference type="ARBA" id="ARBA00022723"/>
    </source>
</evidence>
<dbReference type="EMBL" id="PYSW02000002">
    <property type="protein sequence ID" value="KAG2393305.1"/>
    <property type="molecule type" value="Genomic_DNA"/>
</dbReference>
<dbReference type="PANTHER" id="PTHR23055:SF178">
    <property type="entry name" value="NEUROCALCIN HOMOLOG"/>
    <property type="match status" value="1"/>
</dbReference>
<evidence type="ECO:0000259" key="7">
    <source>
        <dbReference type="PROSITE" id="PS50222"/>
    </source>
</evidence>
<dbReference type="RefSeq" id="XP_044555199.1">
    <property type="nucleotide sequence ID" value="XM_044696740.1"/>
</dbReference>
<dbReference type="SMART" id="SM00054">
    <property type="entry name" value="EFh"/>
    <property type="match status" value="3"/>
</dbReference>
<keyword evidence="2" id="KW-0519">Myristate</keyword>
<name>A0AA88GYH6_NAELO</name>
<dbReference type="GO" id="GO:0005509">
    <property type="term" value="F:calcium ion binding"/>
    <property type="evidence" value="ECO:0007669"/>
    <property type="project" value="InterPro"/>
</dbReference>
<dbReference type="PROSITE" id="PS00018">
    <property type="entry name" value="EF_HAND_1"/>
    <property type="match status" value="2"/>
</dbReference>
<evidence type="ECO:0000256" key="5">
    <source>
        <dbReference type="ARBA" id="ARBA00022837"/>
    </source>
</evidence>
<proteinExistence type="inferred from homology"/>
<evidence type="ECO:0000256" key="6">
    <source>
        <dbReference type="ARBA" id="ARBA00023288"/>
    </source>
</evidence>
<dbReference type="InterPro" id="IPR011992">
    <property type="entry name" value="EF-hand-dom_pair"/>
</dbReference>
<dbReference type="AlphaFoldDB" id="A0AA88GYH6"/>
<evidence type="ECO:0000313" key="8">
    <source>
        <dbReference type="EMBL" id="KAG2393305.1"/>
    </source>
</evidence>
<accession>A0AA88GYH6</accession>
<dbReference type="InterPro" id="IPR018247">
    <property type="entry name" value="EF_Hand_1_Ca_BS"/>
</dbReference>
<dbReference type="PANTHER" id="PTHR23055">
    <property type="entry name" value="CALCIUM BINDING PROTEINS"/>
    <property type="match status" value="1"/>
</dbReference>
<dbReference type="Gene3D" id="1.10.238.10">
    <property type="entry name" value="EF-hand"/>
    <property type="match status" value="1"/>
</dbReference>
<comment type="similarity">
    <text evidence="1">Belongs to the recoverin family.</text>
</comment>
<sequence length="250" mass="29169">MTLPLHEFILNADRFRLEKLKGQLKLSHLPSLSNDSLDKNTYIDVYEDFMTGSSVQSVPPLLKRRFGEYSLNADESALWGIWRVVSEISYMDMEDEWFIGQVEILCSLGELGVSKFVQEQIFRVFDRDGDGMIDFKEYCMGVAVILNGKFEEKVKMVFKILDFDKNSKVDREELARVYRVVFSSTRKCNLVGNGIHRMNEKELEAKVEATMRVCDLNNDGFIDFYEFRTQFQQSPHMNRVFNFIFSNPLL</sequence>
<dbReference type="SUPFAM" id="SSF47473">
    <property type="entry name" value="EF-hand"/>
    <property type="match status" value="1"/>
</dbReference>
<organism evidence="8 9">
    <name type="scientific">Naegleria lovaniensis</name>
    <name type="common">Amoeba</name>
    <dbReference type="NCBI Taxonomy" id="51637"/>
    <lineage>
        <taxon>Eukaryota</taxon>
        <taxon>Discoba</taxon>
        <taxon>Heterolobosea</taxon>
        <taxon>Tetramitia</taxon>
        <taxon>Eutetramitia</taxon>
        <taxon>Vahlkampfiidae</taxon>
        <taxon>Naegleria</taxon>
    </lineage>
</organism>
<keyword evidence="5" id="KW-0106">Calcium</keyword>
<dbReference type="Pfam" id="PF13499">
    <property type="entry name" value="EF-hand_7"/>
    <property type="match status" value="1"/>
</dbReference>
<dbReference type="InterPro" id="IPR002048">
    <property type="entry name" value="EF_hand_dom"/>
</dbReference>
<dbReference type="InterPro" id="IPR028846">
    <property type="entry name" value="Recoverin"/>
</dbReference>
<keyword evidence="6" id="KW-0449">Lipoprotein</keyword>
<protein>
    <recommendedName>
        <fullName evidence="7">EF-hand domain-containing protein</fullName>
    </recommendedName>
</protein>
<dbReference type="PROSITE" id="PS50222">
    <property type="entry name" value="EF_HAND_2"/>
    <property type="match status" value="3"/>
</dbReference>
<evidence type="ECO:0000256" key="4">
    <source>
        <dbReference type="ARBA" id="ARBA00022737"/>
    </source>
</evidence>